<dbReference type="Proteomes" id="UP000252139">
    <property type="component" value="Unassembled WGS sequence"/>
</dbReference>
<feature type="domain" description="GmrSD restriction endonucleases N-terminal" evidence="2">
    <location>
        <begin position="33"/>
        <end position="183"/>
    </location>
</feature>
<gene>
    <name evidence="3" type="ORF">CU097_014237</name>
</gene>
<comment type="caution">
    <text evidence="3">The sequence shown here is derived from an EMBL/GenBank/DDBJ whole genome shotgun (WGS) entry which is preliminary data.</text>
</comment>
<dbReference type="AlphaFoldDB" id="A0A367K0N7"/>
<evidence type="ECO:0000313" key="4">
    <source>
        <dbReference type="Proteomes" id="UP000252139"/>
    </source>
</evidence>
<organism evidence="3 4">
    <name type="scientific">Rhizopus azygosporus</name>
    <name type="common">Rhizopus microsporus var. azygosporus</name>
    <dbReference type="NCBI Taxonomy" id="86630"/>
    <lineage>
        <taxon>Eukaryota</taxon>
        <taxon>Fungi</taxon>
        <taxon>Fungi incertae sedis</taxon>
        <taxon>Mucoromycota</taxon>
        <taxon>Mucoromycotina</taxon>
        <taxon>Mucoromycetes</taxon>
        <taxon>Mucorales</taxon>
        <taxon>Mucorineae</taxon>
        <taxon>Rhizopodaceae</taxon>
        <taxon>Rhizopus</taxon>
    </lineage>
</organism>
<proteinExistence type="predicted"/>
<dbReference type="EMBL" id="PJQL01000465">
    <property type="protein sequence ID" value="RCH95461.1"/>
    <property type="molecule type" value="Genomic_DNA"/>
</dbReference>
<protein>
    <recommendedName>
        <fullName evidence="2">GmrSD restriction endonucleases N-terminal domain-containing protein</fullName>
    </recommendedName>
</protein>
<dbReference type="PANTHER" id="PTHR39639">
    <property type="entry name" value="CHROMOSOME 16, WHOLE GENOME SHOTGUN SEQUENCE"/>
    <property type="match status" value="1"/>
</dbReference>
<evidence type="ECO:0000259" key="2">
    <source>
        <dbReference type="Pfam" id="PF03235"/>
    </source>
</evidence>
<dbReference type="Pfam" id="PF03235">
    <property type="entry name" value="GmrSD_N"/>
    <property type="match status" value="1"/>
</dbReference>
<dbReference type="PANTHER" id="PTHR39639:SF1">
    <property type="entry name" value="DUF262 DOMAIN-CONTAINING PROTEIN"/>
    <property type="match status" value="1"/>
</dbReference>
<evidence type="ECO:0000256" key="1">
    <source>
        <dbReference type="SAM" id="MobiDB-lite"/>
    </source>
</evidence>
<accession>A0A367K0N7</accession>
<reference evidence="3 4" key="1">
    <citation type="journal article" date="2018" name="G3 (Bethesda)">
        <title>Phylogenetic and Phylogenomic Definition of Rhizopus Species.</title>
        <authorList>
            <person name="Gryganskyi A.P."/>
            <person name="Golan J."/>
            <person name="Dolatabadi S."/>
            <person name="Mondo S."/>
            <person name="Robb S."/>
            <person name="Idnurm A."/>
            <person name="Muszewska A."/>
            <person name="Steczkiewicz K."/>
            <person name="Masonjones S."/>
            <person name="Liao H.L."/>
            <person name="Gajdeczka M.T."/>
            <person name="Anike F."/>
            <person name="Vuek A."/>
            <person name="Anishchenko I.M."/>
            <person name="Voigt K."/>
            <person name="de Hoog G.S."/>
            <person name="Smith M.E."/>
            <person name="Heitman J."/>
            <person name="Vilgalys R."/>
            <person name="Stajich J.E."/>
        </authorList>
    </citation>
    <scope>NUCLEOTIDE SEQUENCE [LARGE SCALE GENOMIC DNA]</scope>
    <source>
        <strain evidence="3 4">CBS 357.93</strain>
    </source>
</reference>
<dbReference type="STRING" id="86630.A0A367K0N7"/>
<sequence>MLPTALPRPKSRAMPIWKLKGTKHIDKELICLNAPYQREVVWDIGKMRALIDSLLNNYHVPPLLFAIRQIKSKKVRVCIDGKQRLTSIYKFMTNEIPYIDYSSGEPVAYYFGPPPVENANLEAMRRTQHNTERRYLSREIIEQFNAHEIVCAEYTDLNEDDEYKIFLRIQLGVSLTAAEKLRANNTPIAKVCNALTAEYTQLEEVLPKRGSANVFQTIAQILCVLKSGRNGFKVPPYQLQVFIGSSEAVSQEMIDATGQVLRKLISIIQKPSCVSVFLKHPTDGSKCIWKRIELLCFAIYLYKCNKTRSIEMLAEDCRQMRAYLHQRTHHMYAGKENLQIGLEWIEAKLRENELEELDELSDEHYELYESDNDAVQAPVSKRSKRVVPALARRGGKSSGRGRR</sequence>
<feature type="compositionally biased region" description="Basic residues" evidence="1">
    <location>
        <begin position="393"/>
        <end position="403"/>
    </location>
</feature>
<dbReference type="InterPro" id="IPR004919">
    <property type="entry name" value="GmrSD_N"/>
</dbReference>
<evidence type="ECO:0000313" key="3">
    <source>
        <dbReference type="EMBL" id="RCH95461.1"/>
    </source>
</evidence>
<name>A0A367K0N7_RHIAZ</name>
<feature type="region of interest" description="Disordered" evidence="1">
    <location>
        <begin position="371"/>
        <end position="403"/>
    </location>
</feature>
<dbReference type="OrthoDB" id="5419821at2759"/>
<keyword evidence="4" id="KW-1185">Reference proteome</keyword>